<reference evidence="1" key="1">
    <citation type="submission" date="2022-07" db="EMBL/GenBank/DDBJ databases">
        <title>Phylogenomic reconstructions and comparative analyses of Kickxellomycotina fungi.</title>
        <authorList>
            <person name="Reynolds N.K."/>
            <person name="Stajich J.E."/>
            <person name="Barry K."/>
            <person name="Grigoriev I.V."/>
            <person name="Crous P."/>
            <person name="Smith M.E."/>
        </authorList>
    </citation>
    <scope>NUCLEOTIDE SEQUENCE</scope>
    <source>
        <strain evidence="1">NRRL 5244</strain>
    </source>
</reference>
<dbReference type="Proteomes" id="UP001150603">
    <property type="component" value="Unassembled WGS sequence"/>
</dbReference>
<gene>
    <name evidence="1" type="ORF">FBU59_003031</name>
</gene>
<keyword evidence="2" id="KW-1185">Reference proteome</keyword>
<evidence type="ECO:0000313" key="1">
    <source>
        <dbReference type="EMBL" id="KAJ1943013.1"/>
    </source>
</evidence>
<protein>
    <submittedName>
        <fullName evidence="1">Uncharacterized protein</fullName>
    </submittedName>
</protein>
<dbReference type="EMBL" id="JANBPW010001814">
    <property type="protein sequence ID" value="KAJ1943013.1"/>
    <property type="molecule type" value="Genomic_DNA"/>
</dbReference>
<organism evidence="1 2">
    <name type="scientific">Linderina macrospora</name>
    <dbReference type="NCBI Taxonomy" id="4868"/>
    <lineage>
        <taxon>Eukaryota</taxon>
        <taxon>Fungi</taxon>
        <taxon>Fungi incertae sedis</taxon>
        <taxon>Zoopagomycota</taxon>
        <taxon>Kickxellomycotina</taxon>
        <taxon>Kickxellomycetes</taxon>
        <taxon>Kickxellales</taxon>
        <taxon>Kickxellaceae</taxon>
        <taxon>Linderina</taxon>
    </lineage>
</organism>
<accession>A0ACC1J9P1</accession>
<evidence type="ECO:0000313" key="2">
    <source>
        <dbReference type="Proteomes" id="UP001150603"/>
    </source>
</evidence>
<comment type="caution">
    <text evidence="1">The sequence shown here is derived from an EMBL/GenBank/DDBJ whole genome shotgun (WGS) entry which is preliminary data.</text>
</comment>
<name>A0ACC1J9P1_9FUNG</name>
<feature type="non-terminal residue" evidence="1">
    <location>
        <position position="184"/>
    </location>
</feature>
<sequence>MGRKKSKKIEIKPWCWYCARDFEDEKVLVQHQKAKHFKCQICQKRLNSANGMVIHVAQVHKENIKAVPNALPGRDSTDIEIFGSAGIPERDLIEHEGRVRERLGEPYTKRPRHHNNSHQHQGQGNGQHSESASVDTETLQWQLQQHRMAMQNSGPPQGMFAFPPRPPPMPIPPFSQQLVPPMGM</sequence>
<proteinExistence type="predicted"/>